<dbReference type="InterPro" id="IPR021665">
    <property type="entry name" value="Mediator_Med16_N"/>
</dbReference>
<evidence type="ECO:0000256" key="8">
    <source>
        <dbReference type="ARBA" id="ARBA00032015"/>
    </source>
</evidence>
<dbReference type="InParanoid" id="K1XHY3"/>
<feature type="domain" description="Mediator complex subunit Med16 N-terminal" evidence="10">
    <location>
        <begin position="143"/>
        <end position="464"/>
    </location>
</feature>
<dbReference type="InterPro" id="IPR036322">
    <property type="entry name" value="WD40_repeat_dom_sf"/>
</dbReference>
<dbReference type="PANTHER" id="PTHR13224:SF6">
    <property type="entry name" value="MEDIATOR OF RNA POLYMERASE II TRANSCRIPTION SUBUNIT 16"/>
    <property type="match status" value="1"/>
</dbReference>
<dbReference type="STRING" id="1072389.K1XHY3"/>
<evidence type="ECO:0000256" key="3">
    <source>
        <dbReference type="ARBA" id="ARBA00019614"/>
    </source>
</evidence>
<keyword evidence="5 9" id="KW-0010">Activator</keyword>
<comment type="subunit">
    <text evidence="9">Component of the Mediator complex.</text>
</comment>
<protein>
    <recommendedName>
        <fullName evidence="3 9">Mediator of RNA polymerase II transcription subunit 16</fullName>
    </recommendedName>
    <alternativeName>
        <fullName evidence="8 9">Mediator complex subunit 16</fullName>
    </alternativeName>
</protein>
<dbReference type="eggNOG" id="ENOG502QQU3">
    <property type="taxonomic scope" value="Eukaryota"/>
</dbReference>
<sequence length="1164" mass="128702">MPLMMDDEMDMDDLFGDGGGLSLPSRPPPTKELHQRIDELRTGGCCQGIAWSRWGCIASIAPNGMALELRNLRCDPADGTWALSSPTVTANFSSPLDGRLKHLSWSPTGSDLAVIDTTGRVTIISIFASLNKASLSRDCRADPADDLHGVIGCYWLNLAAYPANRPNILHGPAIKEGSGYRFESSQTPVLGPCLPNQSRSAFVCVTTNGTLRVLWQQNNSKWNESHTELESIVSSDDLITHAAICSDKNGTLLIAYTTASMQLRTVRALIEWNQPKVDKVPPANLPLNPTIKTRHLAGTSWAPTISSDPMNTSPFDSSMVQISHLELLPPFADANSKSVPPTIITIRSSLPTFAAHYTQDVHTTVDRWEIRDKIQSVHHAFEQLSSRRNGAGHPPQPVVYLKKLESFTVKKVVVSMESINHGKVIAFACSDNSIEYRDRTDMSETFNDGNLERVWHLSQIGFAYTDDEPCLQVSLSPTYCSAVQLRNDGKVKWKQLNYHLRQIGTSTDDPLYSAAIAAITLSCATAVMRNANWDDILATIQPYATAQFAYDWLADFTPLIKLNADFSEETHHDVLVRNTTIQLCLCIQYSIGFKGEFNPRTFSGKLAWLVLQLRSIVVVVTMAANLHLPGPGGPNANERTTPLEDPEVINSLVGSVRWALDLVAWIIDTLLTLPTTLPPHITLTNASTLSLPDLLSYLHKTNTISLHLLLSSPSRGFLTAVCRRLQHLDFIACKAVLHNNATLEPNPANPNPSPPTKVSPALKAAYVQIAQLTGSSILNIKTLETLLASITSLIKNSYASSTNPVLSGSAPAERTRNNIEMKMLFGSSFPDAFKPVIVELFRKEGLLDGVKEQIDSSQLFFADFSMLEVDENKASVERRRRSEKTMDCFRKVWLENPPKGLAAEVNGRQGRWRRCARCAAVMEDVLTQRQALQWLIMQQRSLYIKLVHDVGDLSAVWSVGNNALCKFRYIEEGATPESVTSNFVRDQRPSFEIPKVLHHAFGSDRSYLFLRRVPGRTLDTAWQSLNEYWKRHYVNAIVDVCKEMAEWKGAGLGGLDDQNRLECYLGTPRGGSGFGSANIEAGCKEIGMDCSVILYHADLGPTTIIVEDEPIPGRVGIVDFLKLLVTSLWAGSSPSFDSPPGWTYLLQARVARLGGEQKFQKRLE</sequence>
<gene>
    <name evidence="9" type="primary">MED16</name>
    <name evidence="11" type="ORF">MBM_09793</name>
</gene>
<comment type="subcellular location">
    <subcellularLocation>
        <location evidence="1 9">Nucleus</location>
    </subcellularLocation>
</comment>
<dbReference type="KEGG" id="mbe:MBM_09793"/>
<dbReference type="PANTHER" id="PTHR13224">
    <property type="entry name" value="THYROID HORMONE RECEPTOR-ASSOCIATED PROTEIN-RELATED"/>
    <property type="match status" value="1"/>
</dbReference>
<evidence type="ECO:0000256" key="6">
    <source>
        <dbReference type="ARBA" id="ARBA00023163"/>
    </source>
</evidence>
<keyword evidence="4 9" id="KW-0805">Transcription regulation</keyword>
<evidence type="ECO:0000256" key="2">
    <source>
        <dbReference type="ARBA" id="ARBA00006543"/>
    </source>
</evidence>
<name>K1XHY3_MARBU</name>
<dbReference type="SUPFAM" id="SSF50978">
    <property type="entry name" value="WD40 repeat-like"/>
    <property type="match status" value="1"/>
</dbReference>
<evidence type="ECO:0000313" key="12">
    <source>
        <dbReference type="Proteomes" id="UP000006753"/>
    </source>
</evidence>
<keyword evidence="7 9" id="KW-0539">Nucleus</keyword>
<accession>K1XHY3</accession>
<evidence type="ECO:0000259" key="10">
    <source>
        <dbReference type="Pfam" id="PF11635"/>
    </source>
</evidence>
<keyword evidence="12" id="KW-1185">Reference proteome</keyword>
<dbReference type="HOGENOM" id="CLU_007624_1_0_1"/>
<dbReference type="Pfam" id="PF11635">
    <property type="entry name" value="Med16_N"/>
    <property type="match status" value="1"/>
</dbReference>
<dbReference type="GeneID" id="18765728"/>
<evidence type="ECO:0000313" key="11">
    <source>
        <dbReference type="EMBL" id="EKD12059.1"/>
    </source>
</evidence>
<dbReference type="OrthoDB" id="4139168at2759"/>
<comment type="function">
    <text evidence="9">Component of the Mediator complex, a coactivator involved in the regulated transcription of nearly all RNA polymerase II-dependent genes. Mediator functions as a bridge to convey information from gene-specific regulatory proteins to the basal RNA polymerase II transcription machinery. Mediator is recruited to promoters by direct interactions with regulatory proteins and serves as a scaffold for the assembly of a functional preinitiation complex with RNA polymerase II and the general transcription factors.</text>
</comment>
<dbReference type="EMBL" id="JH921469">
    <property type="protein sequence ID" value="EKD12059.1"/>
    <property type="molecule type" value="Genomic_DNA"/>
</dbReference>
<dbReference type="OMA" id="FDTTWLG"/>
<dbReference type="GO" id="GO:0016592">
    <property type="term" value="C:mediator complex"/>
    <property type="evidence" value="ECO:0007669"/>
    <property type="project" value="InterPro"/>
</dbReference>
<reference evidence="11 12" key="1">
    <citation type="journal article" date="2012" name="BMC Genomics">
        <title>Sequencing the genome of Marssonina brunnea reveals fungus-poplar co-evolution.</title>
        <authorList>
            <person name="Zhu S."/>
            <person name="Cao Y.-Z."/>
            <person name="Jiang C."/>
            <person name="Tan B.-Y."/>
            <person name="Wang Z."/>
            <person name="Feng S."/>
            <person name="Zhang L."/>
            <person name="Su X.-H."/>
            <person name="Brejova B."/>
            <person name="Vinar T."/>
            <person name="Xu M."/>
            <person name="Wang M.-X."/>
            <person name="Zhang S.-G."/>
            <person name="Huang M.-R."/>
            <person name="Wu R."/>
            <person name="Zhou Y."/>
        </authorList>
    </citation>
    <scope>NUCLEOTIDE SEQUENCE [LARGE SCALE GENOMIC DNA]</scope>
    <source>
        <strain evidence="11 12">MB_m1</strain>
    </source>
</reference>
<evidence type="ECO:0000256" key="5">
    <source>
        <dbReference type="ARBA" id="ARBA00023159"/>
    </source>
</evidence>
<dbReference type="Proteomes" id="UP000006753">
    <property type="component" value="Unassembled WGS sequence"/>
</dbReference>
<keyword evidence="6 9" id="KW-0804">Transcription</keyword>
<evidence type="ECO:0000256" key="1">
    <source>
        <dbReference type="ARBA" id="ARBA00004123"/>
    </source>
</evidence>
<comment type="similarity">
    <text evidence="2 9">Belongs to the Mediator complex subunit 16 family.</text>
</comment>
<evidence type="ECO:0000256" key="4">
    <source>
        <dbReference type="ARBA" id="ARBA00023015"/>
    </source>
</evidence>
<dbReference type="GO" id="GO:0045893">
    <property type="term" value="P:positive regulation of DNA-templated transcription"/>
    <property type="evidence" value="ECO:0007669"/>
    <property type="project" value="TreeGrafter"/>
</dbReference>
<evidence type="ECO:0000256" key="7">
    <source>
        <dbReference type="ARBA" id="ARBA00023242"/>
    </source>
</evidence>
<evidence type="ECO:0000256" key="9">
    <source>
        <dbReference type="RuleBase" id="RU364149"/>
    </source>
</evidence>
<proteinExistence type="inferred from homology"/>
<organism evidence="11 12">
    <name type="scientific">Marssonina brunnea f. sp. multigermtubi (strain MB_m1)</name>
    <name type="common">Marssonina leaf spot fungus</name>
    <dbReference type="NCBI Taxonomy" id="1072389"/>
    <lineage>
        <taxon>Eukaryota</taxon>
        <taxon>Fungi</taxon>
        <taxon>Dikarya</taxon>
        <taxon>Ascomycota</taxon>
        <taxon>Pezizomycotina</taxon>
        <taxon>Leotiomycetes</taxon>
        <taxon>Helotiales</taxon>
        <taxon>Drepanopezizaceae</taxon>
        <taxon>Drepanopeziza</taxon>
    </lineage>
</organism>
<dbReference type="InterPro" id="IPR048338">
    <property type="entry name" value="Mediator_Med16"/>
</dbReference>
<dbReference type="AlphaFoldDB" id="K1XHY3"/>